<dbReference type="Pfam" id="PF01890">
    <property type="entry name" value="CbiG_C"/>
    <property type="match status" value="1"/>
</dbReference>
<evidence type="ECO:0000313" key="5">
    <source>
        <dbReference type="Proteomes" id="UP000749471"/>
    </source>
</evidence>
<keyword evidence="4" id="KW-0378">Hydrolase</keyword>
<accession>A0ABS6E3F6</accession>
<reference evidence="4 5" key="1">
    <citation type="submission" date="2021-06" db="EMBL/GenBank/DDBJ databases">
        <authorList>
            <person name="Sun Q."/>
            <person name="Li D."/>
        </authorList>
    </citation>
    <scope>NUCLEOTIDE SEQUENCE [LARGE SCALE GENOMIC DNA]</scope>
    <source>
        <strain evidence="4 5">MSJ-40</strain>
    </source>
</reference>
<evidence type="ECO:0000259" key="1">
    <source>
        <dbReference type="Pfam" id="PF01890"/>
    </source>
</evidence>
<dbReference type="InterPro" id="IPR002750">
    <property type="entry name" value="CobE/GbiG_C"/>
</dbReference>
<dbReference type="EC" id="3.7.1.12" evidence="4"/>
<evidence type="ECO:0000259" key="2">
    <source>
        <dbReference type="Pfam" id="PF11760"/>
    </source>
</evidence>
<keyword evidence="5" id="KW-1185">Reference proteome</keyword>
<dbReference type="InterPro" id="IPR021745">
    <property type="entry name" value="CbiG_mid"/>
</dbReference>
<dbReference type="EMBL" id="JAHLPM010000003">
    <property type="protein sequence ID" value="MBU5437446.1"/>
    <property type="molecule type" value="Genomic_DNA"/>
</dbReference>
<dbReference type="Pfam" id="PF11760">
    <property type="entry name" value="CbiG_N"/>
    <property type="match status" value="1"/>
</dbReference>
<comment type="caution">
    <text evidence="4">The sequence shown here is derived from an EMBL/GenBank/DDBJ whole genome shotgun (WGS) entry which is preliminary data.</text>
</comment>
<dbReference type="NCBIfam" id="NF004466">
    <property type="entry name" value="PRK05788.1-4"/>
    <property type="match status" value="1"/>
</dbReference>
<dbReference type="Proteomes" id="UP000749471">
    <property type="component" value="Unassembled WGS sequence"/>
</dbReference>
<dbReference type="PANTHER" id="PTHR37477">
    <property type="entry name" value="COBALT-PRECORRIN-5A HYDROLASE"/>
    <property type="match status" value="1"/>
</dbReference>
<dbReference type="PANTHER" id="PTHR37477:SF1">
    <property type="entry name" value="COBALT-PRECORRIN-5A HYDROLASE"/>
    <property type="match status" value="1"/>
</dbReference>
<evidence type="ECO:0000259" key="3">
    <source>
        <dbReference type="Pfam" id="PF11761"/>
    </source>
</evidence>
<proteinExistence type="predicted"/>
<dbReference type="GO" id="GO:0043779">
    <property type="term" value="F:cobalt-precorrin-5A acetaldehyde-lyase activity"/>
    <property type="evidence" value="ECO:0007669"/>
    <property type="project" value="UniProtKB-EC"/>
</dbReference>
<dbReference type="RefSeq" id="WP_216517549.1">
    <property type="nucleotide sequence ID" value="NZ_JAHLPM010000003.1"/>
</dbReference>
<evidence type="ECO:0000313" key="4">
    <source>
        <dbReference type="EMBL" id="MBU5437446.1"/>
    </source>
</evidence>
<dbReference type="InterPro" id="IPR021744">
    <property type="entry name" value="CbiG_N"/>
</dbReference>
<gene>
    <name evidence="4" type="primary">cbiG</name>
    <name evidence="4" type="ORF">KQI42_05465</name>
</gene>
<feature type="domain" description="CobE/GbiG C-terminal" evidence="1">
    <location>
        <begin position="220"/>
        <end position="334"/>
    </location>
</feature>
<feature type="domain" description="Cobalamin biosynthesis central region" evidence="3">
    <location>
        <begin position="134"/>
        <end position="216"/>
    </location>
</feature>
<protein>
    <submittedName>
        <fullName evidence="4">Cobalt-precorrin 5A hydrolase</fullName>
        <ecNumber evidence="4">3.7.1.12</ecNumber>
    </submittedName>
</protein>
<feature type="domain" description="Cobalamin synthesis G N-terminal" evidence="2">
    <location>
        <begin position="50"/>
        <end position="128"/>
    </location>
</feature>
<organism evidence="4 5">
    <name type="scientific">Tissierella simiarum</name>
    <dbReference type="NCBI Taxonomy" id="2841534"/>
    <lineage>
        <taxon>Bacteria</taxon>
        <taxon>Bacillati</taxon>
        <taxon>Bacillota</taxon>
        <taxon>Tissierellia</taxon>
        <taxon>Tissierellales</taxon>
        <taxon>Tissierellaceae</taxon>
        <taxon>Tissierella</taxon>
    </lineage>
</organism>
<dbReference type="Pfam" id="PF11761">
    <property type="entry name" value="CbiG_mid"/>
    <property type="match status" value="1"/>
</dbReference>
<name>A0ABS6E3F6_9FIRM</name>
<sequence>MKIACLSFTDNGFIIGESITSKLTEKFYSNYIVEHFVNKEIEGGIKAYLPKLVREYDGLVFISATGIAVRMIAPFVKDKKKDPAVVVVDDLGRYSISLLSGHIGGANVLAKDISLAIDAVAIITTGSDARGLEAIDYFSMTKGYHIESMEMAKTLTAMMVNNRKVGFYSEDLPVISYKNLTVYNHIPCNNDEIEGLIIVSSKKTIDTKIPYILLRPKNINIGIGCRRGVEGKKIIDGIYDVLNILDLSSHGIKAIGTIDIKKDEKGIKEAAEHFNCPIKIFTKEEINKVEDNLTRSEFVKGKVGVYSVSEPCAKLLGGKLLAAKKVYEGITISITKEETHG</sequence>
<dbReference type="InterPro" id="IPR052553">
    <property type="entry name" value="CbiG_hydrolase"/>
</dbReference>